<dbReference type="CDD" id="cd02440">
    <property type="entry name" value="AdoMet_MTases"/>
    <property type="match status" value="1"/>
</dbReference>
<dbReference type="GO" id="GO:0008168">
    <property type="term" value="F:methyltransferase activity"/>
    <property type="evidence" value="ECO:0007669"/>
    <property type="project" value="UniProtKB-KW"/>
</dbReference>
<organism evidence="5 6">
    <name type="scientific">Nocardia abscessus</name>
    <dbReference type="NCBI Taxonomy" id="120957"/>
    <lineage>
        <taxon>Bacteria</taxon>
        <taxon>Bacillati</taxon>
        <taxon>Actinomycetota</taxon>
        <taxon>Actinomycetes</taxon>
        <taxon>Mycobacteriales</taxon>
        <taxon>Nocardiaceae</taxon>
        <taxon>Nocardia</taxon>
    </lineage>
</organism>
<feature type="domain" description="Methyltransferase" evidence="4">
    <location>
        <begin position="45"/>
        <end position="157"/>
    </location>
</feature>
<sequence>MDSGYMTRPADFWNTVYDNDTAPWVIGEPQPAIVALEREGGISGRVLDPGCGAGEHTILLTRLGYDVRGIDMSPSAVAYARANAAEQGVPTAAFEVADALALGDRPDFAGDPPGSAPAFDTIVDSALFHVFGTEDEARAAYVRSLHAVCKPGGTVHVLALSDAEPGFGPRISDTLIRESFRDGWAVEDLRQARYRGRVTDLVAQEAGDLEISESGQVDAAAWLARIRRL</sequence>
<evidence type="ECO:0000256" key="2">
    <source>
        <dbReference type="ARBA" id="ARBA00022679"/>
    </source>
</evidence>
<keyword evidence="6" id="KW-1185">Reference proteome</keyword>
<dbReference type="Proteomes" id="UP000807309">
    <property type="component" value="Unassembled WGS sequence"/>
</dbReference>
<evidence type="ECO:0000256" key="3">
    <source>
        <dbReference type="ARBA" id="ARBA00022691"/>
    </source>
</evidence>
<evidence type="ECO:0000313" key="6">
    <source>
        <dbReference type="Proteomes" id="UP000807309"/>
    </source>
</evidence>
<name>A0ABS0C1Q4_9NOCA</name>
<evidence type="ECO:0000259" key="4">
    <source>
        <dbReference type="Pfam" id="PF13847"/>
    </source>
</evidence>
<evidence type="ECO:0000313" key="5">
    <source>
        <dbReference type="EMBL" id="MBF6224303.1"/>
    </source>
</evidence>
<dbReference type="InterPro" id="IPR029063">
    <property type="entry name" value="SAM-dependent_MTases_sf"/>
</dbReference>
<reference evidence="5 6" key="1">
    <citation type="submission" date="2020-10" db="EMBL/GenBank/DDBJ databases">
        <title>Identification of Nocardia species via Next-generation sequencing and recognition of intraspecies genetic diversity.</title>
        <authorList>
            <person name="Li P."/>
            <person name="Li P."/>
            <person name="Lu B."/>
        </authorList>
    </citation>
    <scope>NUCLEOTIDE SEQUENCE [LARGE SCALE GENOMIC DNA]</scope>
    <source>
        <strain evidence="5 6">N-11</strain>
    </source>
</reference>
<keyword evidence="2" id="KW-0808">Transferase</keyword>
<dbReference type="InterPro" id="IPR025714">
    <property type="entry name" value="Methyltranfer_dom"/>
</dbReference>
<protein>
    <submittedName>
        <fullName evidence="5">Class I SAM-dependent methyltransferase</fullName>
    </submittedName>
</protein>
<dbReference type="GO" id="GO:0032259">
    <property type="term" value="P:methylation"/>
    <property type="evidence" value="ECO:0007669"/>
    <property type="project" value="UniProtKB-KW"/>
</dbReference>
<proteinExistence type="predicted"/>
<dbReference type="PANTHER" id="PTHR43464">
    <property type="entry name" value="METHYLTRANSFERASE"/>
    <property type="match status" value="1"/>
</dbReference>
<dbReference type="PANTHER" id="PTHR43464:SF19">
    <property type="entry name" value="UBIQUINONE BIOSYNTHESIS O-METHYLTRANSFERASE, MITOCHONDRIAL"/>
    <property type="match status" value="1"/>
</dbReference>
<gene>
    <name evidence="5" type="ORF">IU470_04120</name>
</gene>
<dbReference type="Gene3D" id="3.40.50.150">
    <property type="entry name" value="Vaccinia Virus protein VP39"/>
    <property type="match status" value="1"/>
</dbReference>
<comment type="caution">
    <text evidence="5">The sequence shown here is derived from an EMBL/GenBank/DDBJ whole genome shotgun (WGS) entry which is preliminary data.</text>
</comment>
<keyword evidence="1 5" id="KW-0489">Methyltransferase</keyword>
<evidence type="ECO:0000256" key="1">
    <source>
        <dbReference type="ARBA" id="ARBA00022603"/>
    </source>
</evidence>
<dbReference type="EMBL" id="JADLRE010000002">
    <property type="protein sequence ID" value="MBF6224303.1"/>
    <property type="molecule type" value="Genomic_DNA"/>
</dbReference>
<dbReference type="Pfam" id="PF13847">
    <property type="entry name" value="Methyltransf_31"/>
    <property type="match status" value="1"/>
</dbReference>
<accession>A0ABS0C1Q4</accession>
<keyword evidence="3" id="KW-0949">S-adenosyl-L-methionine</keyword>
<dbReference type="SUPFAM" id="SSF53335">
    <property type="entry name" value="S-adenosyl-L-methionine-dependent methyltransferases"/>
    <property type="match status" value="1"/>
</dbReference>